<gene>
    <name evidence="2" type="ORF">CHS0354_032941</name>
</gene>
<comment type="caution">
    <text evidence="2">The sequence shown here is derived from an EMBL/GenBank/DDBJ whole genome shotgun (WGS) entry which is preliminary data.</text>
</comment>
<evidence type="ECO:0000313" key="2">
    <source>
        <dbReference type="EMBL" id="KAK3580879.1"/>
    </source>
</evidence>
<keyword evidence="1" id="KW-0472">Membrane</keyword>
<name>A0AAE0RWS2_9BIVA</name>
<reference evidence="2" key="1">
    <citation type="journal article" date="2021" name="Genome Biol. Evol.">
        <title>A High-Quality Reference Genome for a Parasitic Bivalve with Doubly Uniparental Inheritance (Bivalvia: Unionida).</title>
        <authorList>
            <person name="Smith C.H."/>
        </authorList>
    </citation>
    <scope>NUCLEOTIDE SEQUENCE</scope>
    <source>
        <strain evidence="2">CHS0354</strain>
    </source>
</reference>
<reference evidence="2" key="2">
    <citation type="journal article" date="2021" name="Genome Biol. Evol.">
        <title>Developing a high-quality reference genome for a parasitic bivalve with doubly uniparental inheritance (Bivalvia: Unionida).</title>
        <authorList>
            <person name="Smith C.H."/>
        </authorList>
    </citation>
    <scope>NUCLEOTIDE SEQUENCE</scope>
    <source>
        <strain evidence="2">CHS0354</strain>
        <tissue evidence="2">Mantle</tissue>
    </source>
</reference>
<dbReference type="Proteomes" id="UP001195483">
    <property type="component" value="Unassembled WGS sequence"/>
</dbReference>
<keyword evidence="1" id="KW-1133">Transmembrane helix</keyword>
<protein>
    <submittedName>
        <fullName evidence="2">Uncharacterized protein</fullName>
    </submittedName>
</protein>
<reference evidence="2" key="3">
    <citation type="submission" date="2023-05" db="EMBL/GenBank/DDBJ databases">
        <authorList>
            <person name="Smith C.H."/>
        </authorList>
    </citation>
    <scope>NUCLEOTIDE SEQUENCE</scope>
    <source>
        <strain evidence="2">CHS0354</strain>
        <tissue evidence="2">Mantle</tissue>
    </source>
</reference>
<accession>A0AAE0RWS2</accession>
<evidence type="ECO:0000256" key="1">
    <source>
        <dbReference type="SAM" id="Phobius"/>
    </source>
</evidence>
<proteinExistence type="predicted"/>
<evidence type="ECO:0000313" key="3">
    <source>
        <dbReference type="Proteomes" id="UP001195483"/>
    </source>
</evidence>
<keyword evidence="1" id="KW-0812">Transmembrane</keyword>
<sequence length="130" mass="15400">MKENTKRDFYFLVRAYFDAIYTFLLEKLLDTLLRHIYVVDPMNHVTTRSLNLYYVLKKFPYLLPLDATVDTIKEQFCWYQSMDISMCLKNRIDEFWIAVSSKETDLQSLCNVMLSLLCFIAVLLVNAISM</sequence>
<keyword evidence="3" id="KW-1185">Reference proteome</keyword>
<dbReference type="AlphaFoldDB" id="A0AAE0RWS2"/>
<organism evidence="2 3">
    <name type="scientific">Potamilus streckersoni</name>
    <dbReference type="NCBI Taxonomy" id="2493646"/>
    <lineage>
        <taxon>Eukaryota</taxon>
        <taxon>Metazoa</taxon>
        <taxon>Spiralia</taxon>
        <taxon>Lophotrochozoa</taxon>
        <taxon>Mollusca</taxon>
        <taxon>Bivalvia</taxon>
        <taxon>Autobranchia</taxon>
        <taxon>Heteroconchia</taxon>
        <taxon>Palaeoheterodonta</taxon>
        <taxon>Unionida</taxon>
        <taxon>Unionoidea</taxon>
        <taxon>Unionidae</taxon>
        <taxon>Ambleminae</taxon>
        <taxon>Lampsilini</taxon>
        <taxon>Potamilus</taxon>
    </lineage>
</organism>
<feature type="transmembrane region" description="Helical" evidence="1">
    <location>
        <begin position="109"/>
        <end position="128"/>
    </location>
</feature>
<dbReference type="EMBL" id="JAEAOA010001939">
    <property type="protein sequence ID" value="KAK3580879.1"/>
    <property type="molecule type" value="Genomic_DNA"/>
</dbReference>